<evidence type="ECO:0000313" key="2">
    <source>
        <dbReference type="EMBL" id="MCQ1527971.1"/>
    </source>
</evidence>
<dbReference type="RefSeq" id="WP_255225487.1">
    <property type="nucleotide sequence ID" value="NZ_JAJEKE010000001.1"/>
</dbReference>
<protein>
    <submittedName>
        <fullName evidence="2">Uncharacterized protein</fullName>
    </submittedName>
</protein>
<evidence type="ECO:0000313" key="3">
    <source>
        <dbReference type="Proteomes" id="UP001651880"/>
    </source>
</evidence>
<feature type="region of interest" description="Disordered" evidence="1">
    <location>
        <begin position="54"/>
        <end position="100"/>
    </location>
</feature>
<comment type="caution">
    <text evidence="2">The sequence shown here is derived from an EMBL/GenBank/DDBJ whole genome shotgun (WGS) entry which is preliminary data.</text>
</comment>
<proteinExistence type="predicted"/>
<feature type="compositionally biased region" description="Basic and acidic residues" evidence="1">
    <location>
        <begin position="54"/>
        <end position="68"/>
    </location>
</feature>
<reference evidence="2 3" key="1">
    <citation type="submission" date="2021-10" db="EMBL/GenBank/DDBJ databases">
        <title>Lutispora strain m25 sp. nov., a thermophilic, non-spore-forming bacterium isolated from a lab-scale methanogenic bioreactor digesting anaerobic sludge.</title>
        <authorList>
            <person name="El Houari A."/>
            <person name="Mcdonald J."/>
        </authorList>
    </citation>
    <scope>NUCLEOTIDE SEQUENCE [LARGE SCALE GENOMIC DNA]</scope>
    <source>
        <strain evidence="3">m25</strain>
    </source>
</reference>
<keyword evidence="3" id="KW-1185">Reference proteome</keyword>
<gene>
    <name evidence="2" type="ORF">LJD61_00200</name>
</gene>
<dbReference type="Proteomes" id="UP001651880">
    <property type="component" value="Unassembled WGS sequence"/>
</dbReference>
<dbReference type="EMBL" id="JAJEKE010000001">
    <property type="protein sequence ID" value="MCQ1527971.1"/>
    <property type="molecule type" value="Genomic_DNA"/>
</dbReference>
<evidence type="ECO:0000256" key="1">
    <source>
        <dbReference type="SAM" id="MobiDB-lite"/>
    </source>
</evidence>
<organism evidence="2 3">
    <name type="scientific">Lutispora saccharofermentans</name>
    <dbReference type="NCBI Taxonomy" id="3024236"/>
    <lineage>
        <taxon>Bacteria</taxon>
        <taxon>Bacillati</taxon>
        <taxon>Bacillota</taxon>
        <taxon>Clostridia</taxon>
        <taxon>Lutisporales</taxon>
        <taxon>Lutisporaceae</taxon>
        <taxon>Lutispora</taxon>
    </lineage>
</organism>
<accession>A0ABT1NDP1</accession>
<sequence>MSIRSVDFQILIPKAPEIQKMRHVENENQRVNQHINIIEDSNKKTKELKQINKADKAYKARIDKDGKNGRSKSGDGNSEKEDKKDKRSKSPTGSRIDILI</sequence>
<name>A0ABT1NDP1_9FIRM</name>